<evidence type="ECO:0000256" key="1">
    <source>
        <dbReference type="SAM" id="Coils"/>
    </source>
</evidence>
<reference evidence="2" key="1">
    <citation type="submission" date="2021-02" db="EMBL/GenBank/DDBJ databases">
        <authorList>
            <person name="Nowell W R."/>
        </authorList>
    </citation>
    <scope>NUCLEOTIDE SEQUENCE</scope>
</reference>
<organism evidence="2 3">
    <name type="scientific">Adineta steineri</name>
    <dbReference type="NCBI Taxonomy" id="433720"/>
    <lineage>
        <taxon>Eukaryota</taxon>
        <taxon>Metazoa</taxon>
        <taxon>Spiralia</taxon>
        <taxon>Gnathifera</taxon>
        <taxon>Rotifera</taxon>
        <taxon>Eurotatoria</taxon>
        <taxon>Bdelloidea</taxon>
        <taxon>Adinetida</taxon>
        <taxon>Adinetidae</taxon>
        <taxon>Adineta</taxon>
    </lineage>
</organism>
<gene>
    <name evidence="2" type="ORF">KXQ929_LOCUS51174</name>
</gene>
<name>A0A820PAV9_9BILA</name>
<dbReference type="EMBL" id="CAJOBB010024837">
    <property type="protein sequence ID" value="CAF4403746.1"/>
    <property type="molecule type" value="Genomic_DNA"/>
</dbReference>
<evidence type="ECO:0000313" key="2">
    <source>
        <dbReference type="EMBL" id="CAF4403746.1"/>
    </source>
</evidence>
<dbReference type="Proteomes" id="UP000663868">
    <property type="component" value="Unassembled WGS sequence"/>
</dbReference>
<sequence>KEKQTNELIEYYLLIKQRILESMKTLENIQHQTNNYQISKQIAENSIEKAKELIVLNENIILSLDDQKIENLLQKYKNIANELKSMSSTIDEYKNNGLILIDIAQRYIDTDSISNEIESIDKTWCEYVEYVLDTIDYIQLHQ</sequence>
<keyword evidence="1" id="KW-0175">Coiled coil</keyword>
<dbReference type="Gene3D" id="1.20.58.60">
    <property type="match status" value="1"/>
</dbReference>
<feature type="coiled-coil region" evidence="1">
    <location>
        <begin position="69"/>
        <end position="96"/>
    </location>
</feature>
<protein>
    <submittedName>
        <fullName evidence="2">Uncharacterized protein</fullName>
    </submittedName>
</protein>
<accession>A0A820PAV9</accession>
<proteinExistence type="predicted"/>
<feature type="non-terminal residue" evidence="2">
    <location>
        <position position="142"/>
    </location>
</feature>
<feature type="non-terminal residue" evidence="2">
    <location>
        <position position="1"/>
    </location>
</feature>
<dbReference type="AlphaFoldDB" id="A0A820PAV9"/>
<dbReference type="SUPFAM" id="SSF46966">
    <property type="entry name" value="Spectrin repeat"/>
    <property type="match status" value="1"/>
</dbReference>
<comment type="caution">
    <text evidence="2">The sequence shown here is derived from an EMBL/GenBank/DDBJ whole genome shotgun (WGS) entry which is preliminary data.</text>
</comment>
<evidence type="ECO:0000313" key="3">
    <source>
        <dbReference type="Proteomes" id="UP000663868"/>
    </source>
</evidence>